<evidence type="ECO:0000256" key="2">
    <source>
        <dbReference type="ARBA" id="ARBA00005466"/>
    </source>
</evidence>
<keyword evidence="5" id="KW-0560">Oxidoreductase</keyword>
<feature type="signal peptide" evidence="6">
    <location>
        <begin position="1"/>
        <end position="27"/>
    </location>
</feature>
<feature type="domain" description="FAD-binding PCMH-type" evidence="7">
    <location>
        <begin position="67"/>
        <end position="238"/>
    </location>
</feature>
<dbReference type="AlphaFoldDB" id="A0A9P8ETH3"/>
<keyword evidence="6" id="KW-0732">Signal</keyword>
<dbReference type="GO" id="GO:0016491">
    <property type="term" value="F:oxidoreductase activity"/>
    <property type="evidence" value="ECO:0007669"/>
    <property type="project" value="UniProtKB-KW"/>
</dbReference>
<dbReference type="InterPro" id="IPR036318">
    <property type="entry name" value="FAD-bd_PCMH-like_sf"/>
</dbReference>
<proteinExistence type="inferred from homology"/>
<dbReference type="PANTHER" id="PTHR42973:SF9">
    <property type="entry name" value="FAD-BINDING PCMH-TYPE DOMAIN-CONTAINING PROTEIN-RELATED"/>
    <property type="match status" value="1"/>
</dbReference>
<dbReference type="Gene3D" id="3.40.462.20">
    <property type="match status" value="1"/>
</dbReference>
<evidence type="ECO:0000259" key="7">
    <source>
        <dbReference type="PROSITE" id="PS51387"/>
    </source>
</evidence>
<comment type="caution">
    <text evidence="8">The sequence shown here is derived from an EMBL/GenBank/DDBJ whole genome shotgun (WGS) entry which is preliminary data.</text>
</comment>
<dbReference type="OrthoDB" id="415825at2759"/>
<evidence type="ECO:0000313" key="9">
    <source>
        <dbReference type="Proteomes" id="UP000779574"/>
    </source>
</evidence>
<dbReference type="EMBL" id="JAHFXF010000050">
    <property type="protein sequence ID" value="KAG9698605.1"/>
    <property type="molecule type" value="Genomic_DNA"/>
</dbReference>
<keyword evidence="4" id="KW-0274">FAD</keyword>
<evidence type="ECO:0000256" key="1">
    <source>
        <dbReference type="ARBA" id="ARBA00001974"/>
    </source>
</evidence>
<sequence>MGPWDLRCASLASLHLWLTCANSAVLARTDIRSWLSASSNHWSPNTTIGYLGSADFLNSTERWTLFSAPTYSAVITPGTEADVAKVVNLANAHHVPFLATAGRHGYTTTLGQLDDGLAIDLSAFNSVSVNANAATVTLGGGTKASQVFDPLYNAGFQIQSGSCSCPGYVGVSLGGGVGRYQGVFGLLIDALLSVRMVTAKGEIITVSASSNPDLFWGIRGAGFNFGIVLSATYKIQPLINKGQITNVDFIFPRNLSSAYFDALQTYNGSMPSKLATVSLINYNESTSSTQVVANWVYLGAVADARKALAPIFALNPPTADVSYVPWNKLLATSGWGEFDAEVCQKNVSRNLYSTVIRNISASTYKTAFTKMETFFNTNPNARYSSVEFEIFPNQAMLAVPDGQTAYPWRDALGYVSQSYAGWAVDDTTTQAAATSMARELRTDFAATSGYPNLTIYVSYAHGDESLESKYGKSKLPRLAALKKIWDPSNIFGFNNALPTSYPG</sequence>
<protein>
    <recommendedName>
        <fullName evidence="7">FAD-binding PCMH-type domain-containing protein</fullName>
    </recommendedName>
</protein>
<evidence type="ECO:0000256" key="5">
    <source>
        <dbReference type="ARBA" id="ARBA00023002"/>
    </source>
</evidence>
<dbReference type="InterPro" id="IPR050416">
    <property type="entry name" value="FAD-linked_Oxidoreductase"/>
</dbReference>
<feature type="chain" id="PRO_5040501751" description="FAD-binding PCMH-type domain-containing protein" evidence="6">
    <location>
        <begin position="28"/>
        <end position="503"/>
    </location>
</feature>
<dbReference type="InterPro" id="IPR016166">
    <property type="entry name" value="FAD-bd_PCMH"/>
</dbReference>
<reference evidence="8" key="1">
    <citation type="journal article" date="2021" name="J Fungi (Basel)">
        <title>Virulence traits and population genomics of the black yeast Aureobasidium melanogenum.</title>
        <authorList>
            <person name="Cernosa A."/>
            <person name="Sun X."/>
            <person name="Gostincar C."/>
            <person name="Fang C."/>
            <person name="Gunde-Cimerman N."/>
            <person name="Song Z."/>
        </authorList>
    </citation>
    <scope>NUCLEOTIDE SEQUENCE</scope>
    <source>
        <strain evidence="8">EXF-9911</strain>
    </source>
</reference>
<comment type="similarity">
    <text evidence="2">Belongs to the oxygen-dependent FAD-linked oxidoreductase family.</text>
</comment>
<dbReference type="PROSITE" id="PS51387">
    <property type="entry name" value="FAD_PCMH"/>
    <property type="match status" value="1"/>
</dbReference>
<accession>A0A9P8ETH3</accession>
<organism evidence="8 9">
    <name type="scientific">Aureobasidium melanogenum</name>
    <name type="common">Aureobasidium pullulans var. melanogenum</name>
    <dbReference type="NCBI Taxonomy" id="46634"/>
    <lineage>
        <taxon>Eukaryota</taxon>
        <taxon>Fungi</taxon>
        <taxon>Dikarya</taxon>
        <taxon>Ascomycota</taxon>
        <taxon>Pezizomycotina</taxon>
        <taxon>Dothideomycetes</taxon>
        <taxon>Dothideomycetidae</taxon>
        <taxon>Dothideales</taxon>
        <taxon>Saccotheciaceae</taxon>
        <taxon>Aureobasidium</taxon>
    </lineage>
</organism>
<evidence type="ECO:0000256" key="3">
    <source>
        <dbReference type="ARBA" id="ARBA00022630"/>
    </source>
</evidence>
<feature type="non-terminal residue" evidence="8">
    <location>
        <position position="1"/>
    </location>
</feature>
<reference evidence="8" key="2">
    <citation type="submission" date="2021-08" db="EMBL/GenBank/DDBJ databases">
        <authorList>
            <person name="Gostincar C."/>
            <person name="Sun X."/>
            <person name="Song Z."/>
            <person name="Gunde-Cimerman N."/>
        </authorList>
    </citation>
    <scope>NUCLEOTIDE SEQUENCE</scope>
    <source>
        <strain evidence="8">EXF-9911</strain>
    </source>
</reference>
<keyword evidence="3" id="KW-0285">Flavoprotein</keyword>
<dbReference type="PANTHER" id="PTHR42973">
    <property type="entry name" value="BINDING OXIDOREDUCTASE, PUTATIVE (AFU_ORTHOLOGUE AFUA_1G17690)-RELATED"/>
    <property type="match status" value="1"/>
</dbReference>
<dbReference type="Gene3D" id="3.30.465.10">
    <property type="match status" value="1"/>
</dbReference>
<dbReference type="GO" id="GO:0071949">
    <property type="term" value="F:FAD binding"/>
    <property type="evidence" value="ECO:0007669"/>
    <property type="project" value="InterPro"/>
</dbReference>
<dbReference type="Proteomes" id="UP000779574">
    <property type="component" value="Unassembled WGS sequence"/>
</dbReference>
<gene>
    <name evidence="8" type="ORF">KCU76_g2136</name>
</gene>
<comment type="cofactor">
    <cofactor evidence="1">
        <name>FAD</name>
        <dbReference type="ChEBI" id="CHEBI:57692"/>
    </cofactor>
</comment>
<name>A0A9P8ETH3_AURME</name>
<dbReference type="Pfam" id="PF08031">
    <property type="entry name" value="BBE"/>
    <property type="match status" value="1"/>
</dbReference>
<dbReference type="InterPro" id="IPR006094">
    <property type="entry name" value="Oxid_FAD_bind_N"/>
</dbReference>
<evidence type="ECO:0000313" key="8">
    <source>
        <dbReference type="EMBL" id="KAG9698605.1"/>
    </source>
</evidence>
<dbReference type="InterPro" id="IPR016169">
    <property type="entry name" value="FAD-bd_PCMH_sub2"/>
</dbReference>
<evidence type="ECO:0000256" key="6">
    <source>
        <dbReference type="SAM" id="SignalP"/>
    </source>
</evidence>
<evidence type="ECO:0000256" key="4">
    <source>
        <dbReference type="ARBA" id="ARBA00022827"/>
    </source>
</evidence>
<dbReference type="Pfam" id="PF01565">
    <property type="entry name" value="FAD_binding_4"/>
    <property type="match status" value="1"/>
</dbReference>
<dbReference type="InterPro" id="IPR012951">
    <property type="entry name" value="BBE"/>
</dbReference>
<dbReference type="SUPFAM" id="SSF56176">
    <property type="entry name" value="FAD-binding/transporter-associated domain-like"/>
    <property type="match status" value="1"/>
</dbReference>